<dbReference type="InterPro" id="IPR016181">
    <property type="entry name" value="Acyl_CoA_acyltransferase"/>
</dbReference>
<dbReference type="InterPro" id="IPR000182">
    <property type="entry name" value="GNAT_dom"/>
</dbReference>
<dbReference type="Pfam" id="PF13527">
    <property type="entry name" value="Acetyltransf_9"/>
    <property type="match status" value="1"/>
</dbReference>
<dbReference type="CDD" id="cd04301">
    <property type="entry name" value="NAT_SF"/>
    <property type="match status" value="1"/>
</dbReference>
<dbReference type="RefSeq" id="WP_148340396.1">
    <property type="nucleotide sequence ID" value="NZ_LR699120.1"/>
</dbReference>
<gene>
    <name evidence="2" type="ORF">AQUSIP_23160</name>
</gene>
<sequence>MSPRIVELIPYQQAWSSLYLTESGLLRQTLSSRLRSVYHIGSTAIPGMAAKPVIDILVEYACLDDMHAIEQALAALGYDCLRKNIVPHTSFFTSKQNEAVRYHLHLFPEGDPQVKRHVAFRDYLIRHPQEYDRYQRLKQQLAARYRDNIHEYVKNKSQTIQDIDSKAKRWIEQRIRFLPPDPRALIKEWTQDKILLAMEANLNVHMTHFSQYMKTVQLIRVPDFTIVNSGLQDDTFNYVVRADFSARDACSKIREVNSYFDHGSLPFTWWVSPHDQPRDLACYLERSGYQNTENNPAMWLDLESWHGDLSGQRLRPPAELSIVRALDQQTLLDFARVLNASPSAFDQYYIWLAEVISAEDPIEYYVGYVDNKPVVRGLACYYAGVAGLYWLSVPVAYRRRGYGTAMQQFRLMRAKEMGYRMAVLQASQEGFPLYKRLGYKECGLFREYKLK</sequence>
<dbReference type="Gene3D" id="3.40.630.30">
    <property type="match status" value="1"/>
</dbReference>
<dbReference type="InterPro" id="IPR043519">
    <property type="entry name" value="NT_sf"/>
</dbReference>
<dbReference type="Gene3D" id="3.30.460.10">
    <property type="entry name" value="Beta Polymerase, domain 2"/>
    <property type="match status" value="1"/>
</dbReference>
<keyword evidence="3" id="KW-1185">Reference proteome</keyword>
<dbReference type="AlphaFoldDB" id="A0A5E4PIU7"/>
<dbReference type="SUPFAM" id="SSF55729">
    <property type="entry name" value="Acyl-CoA N-acyltransferases (Nat)"/>
    <property type="match status" value="1"/>
</dbReference>
<accession>A0A5E4PIU7</accession>
<dbReference type="Pfam" id="PF04229">
    <property type="entry name" value="GrpB"/>
    <property type="match status" value="1"/>
</dbReference>
<evidence type="ECO:0000313" key="2">
    <source>
        <dbReference type="EMBL" id="VVC76989.1"/>
    </source>
</evidence>
<proteinExistence type="predicted"/>
<protein>
    <recommendedName>
        <fullName evidence="1">N-acetyltransferase domain-containing protein</fullName>
    </recommendedName>
</protein>
<dbReference type="EMBL" id="LR699120">
    <property type="protein sequence ID" value="VVC76989.1"/>
    <property type="molecule type" value="Genomic_DNA"/>
</dbReference>
<dbReference type="PROSITE" id="PS51186">
    <property type="entry name" value="GNAT"/>
    <property type="match status" value="1"/>
</dbReference>
<name>A0A5E4PIU7_9COXI</name>
<dbReference type="OrthoDB" id="9799092at2"/>
<feature type="domain" description="N-acetyltransferase" evidence="1">
    <location>
        <begin position="321"/>
        <end position="451"/>
    </location>
</feature>
<dbReference type="Proteomes" id="UP000324194">
    <property type="component" value="Chromosome 2"/>
</dbReference>
<dbReference type="PANTHER" id="PTHR34822">
    <property type="entry name" value="GRPB DOMAIN PROTEIN (AFU_ORTHOLOGUE AFUA_1G01530)"/>
    <property type="match status" value="1"/>
</dbReference>
<organism evidence="2 3">
    <name type="scientific">Aquicella siphonis</name>
    <dbReference type="NCBI Taxonomy" id="254247"/>
    <lineage>
        <taxon>Bacteria</taxon>
        <taxon>Pseudomonadati</taxon>
        <taxon>Pseudomonadota</taxon>
        <taxon>Gammaproteobacteria</taxon>
        <taxon>Legionellales</taxon>
        <taxon>Coxiellaceae</taxon>
        <taxon>Aquicella</taxon>
    </lineage>
</organism>
<dbReference type="GO" id="GO:0016747">
    <property type="term" value="F:acyltransferase activity, transferring groups other than amino-acyl groups"/>
    <property type="evidence" value="ECO:0007669"/>
    <property type="project" value="InterPro"/>
</dbReference>
<dbReference type="PANTHER" id="PTHR34822:SF1">
    <property type="entry name" value="GRPB FAMILY PROTEIN"/>
    <property type="match status" value="1"/>
</dbReference>
<dbReference type="InterPro" id="IPR007344">
    <property type="entry name" value="GrpB/CoaE"/>
</dbReference>
<dbReference type="KEGG" id="asip:AQUSIP_23160"/>
<evidence type="ECO:0000313" key="3">
    <source>
        <dbReference type="Proteomes" id="UP000324194"/>
    </source>
</evidence>
<reference evidence="2 3" key="1">
    <citation type="submission" date="2019-08" db="EMBL/GenBank/DDBJ databases">
        <authorList>
            <person name="Guy L."/>
        </authorList>
    </citation>
    <scope>NUCLEOTIDE SEQUENCE [LARGE SCALE GENOMIC DNA]</scope>
    <source>
        <strain evidence="2 3">SGT-108</strain>
    </source>
</reference>
<evidence type="ECO:0000259" key="1">
    <source>
        <dbReference type="PROSITE" id="PS51186"/>
    </source>
</evidence>
<dbReference type="SUPFAM" id="SSF81301">
    <property type="entry name" value="Nucleotidyltransferase"/>
    <property type="match status" value="1"/>
</dbReference>